<dbReference type="CDD" id="cd00161">
    <property type="entry name" value="beta-trefoil_Ricin-like"/>
    <property type="match status" value="1"/>
</dbReference>
<sequence length="210" mass="22355">MTKMKRLMVTVAAAAGLFGLVAVPQAGAAPADGKGTAVSTLAGGIKLRPAKVGAAHRSTPGVAGAQVAQADAYLIESAAFGRCWDADLGTIGANGTKMQLWDCNEYAANQAFYVTSIPEGYLRFQNVQSGRYLDADLGTAGANGTKVQLWDYRAGAKNQWWADTVNPEGFLRLQSPQNNRYLTGEGSVGSNGTRLQLWDYIAGGKTQWWY</sequence>
<dbReference type="SUPFAM" id="SSF50370">
    <property type="entry name" value="Ricin B-like lectins"/>
    <property type="match status" value="1"/>
</dbReference>
<dbReference type="EMBL" id="FNUJ01000013">
    <property type="protein sequence ID" value="SEF37320.1"/>
    <property type="molecule type" value="Genomic_DNA"/>
</dbReference>
<dbReference type="STRING" id="218821.SAMN05421837_113148"/>
<keyword evidence="1" id="KW-0732">Signal</keyword>
<feature type="signal peptide" evidence="1">
    <location>
        <begin position="1"/>
        <end position="28"/>
    </location>
</feature>
<evidence type="ECO:0000259" key="2">
    <source>
        <dbReference type="Pfam" id="PF14200"/>
    </source>
</evidence>
<dbReference type="RefSeq" id="WP_086678355.1">
    <property type="nucleotide sequence ID" value="NZ_FNUJ01000013.1"/>
</dbReference>
<gene>
    <name evidence="3" type="ORF">SAMN05421837_113148</name>
</gene>
<dbReference type="Proteomes" id="UP000198878">
    <property type="component" value="Unassembled WGS sequence"/>
</dbReference>
<reference evidence="4" key="1">
    <citation type="submission" date="2016-10" db="EMBL/GenBank/DDBJ databases">
        <authorList>
            <person name="Varghese N."/>
            <person name="Submissions S."/>
        </authorList>
    </citation>
    <scope>NUCLEOTIDE SEQUENCE [LARGE SCALE GENOMIC DNA]</scope>
    <source>
        <strain evidence="4">DSM 44654</strain>
    </source>
</reference>
<dbReference type="AlphaFoldDB" id="A0A1H5RG58"/>
<dbReference type="Gene3D" id="2.80.10.50">
    <property type="match status" value="1"/>
</dbReference>
<protein>
    <submittedName>
        <fullName evidence="3">Ricin-type beta-trefoil lectin domain-like</fullName>
    </submittedName>
</protein>
<accession>A0A1H5RG58</accession>
<keyword evidence="3" id="KW-0430">Lectin</keyword>
<organism evidence="3 4">
    <name type="scientific">Amycolatopsis pretoriensis</name>
    <dbReference type="NCBI Taxonomy" id="218821"/>
    <lineage>
        <taxon>Bacteria</taxon>
        <taxon>Bacillati</taxon>
        <taxon>Actinomycetota</taxon>
        <taxon>Actinomycetes</taxon>
        <taxon>Pseudonocardiales</taxon>
        <taxon>Pseudonocardiaceae</taxon>
        <taxon>Amycolatopsis</taxon>
    </lineage>
</organism>
<evidence type="ECO:0000313" key="3">
    <source>
        <dbReference type="EMBL" id="SEF37320.1"/>
    </source>
</evidence>
<proteinExistence type="predicted"/>
<dbReference type="InterPro" id="IPR035992">
    <property type="entry name" value="Ricin_B-like_lectins"/>
</dbReference>
<dbReference type="OrthoDB" id="4273937at2"/>
<dbReference type="InterPro" id="IPR000772">
    <property type="entry name" value="Ricin_B_lectin"/>
</dbReference>
<feature type="chain" id="PRO_5011604829" evidence="1">
    <location>
        <begin position="29"/>
        <end position="210"/>
    </location>
</feature>
<evidence type="ECO:0000256" key="1">
    <source>
        <dbReference type="SAM" id="SignalP"/>
    </source>
</evidence>
<keyword evidence="4" id="KW-1185">Reference proteome</keyword>
<dbReference type="Pfam" id="PF14200">
    <property type="entry name" value="RicinB_lectin_2"/>
    <property type="match status" value="1"/>
</dbReference>
<dbReference type="GO" id="GO:0030246">
    <property type="term" value="F:carbohydrate binding"/>
    <property type="evidence" value="ECO:0007669"/>
    <property type="project" value="UniProtKB-KW"/>
</dbReference>
<name>A0A1H5RG58_9PSEU</name>
<dbReference type="PROSITE" id="PS50231">
    <property type="entry name" value="RICIN_B_LECTIN"/>
    <property type="match status" value="1"/>
</dbReference>
<evidence type="ECO:0000313" key="4">
    <source>
        <dbReference type="Proteomes" id="UP000198878"/>
    </source>
</evidence>
<feature type="domain" description="Ricin B lectin" evidence="2">
    <location>
        <begin position="108"/>
        <end position="198"/>
    </location>
</feature>